<evidence type="ECO:0000313" key="5">
    <source>
        <dbReference type="Proteomes" id="UP000092600"/>
    </source>
</evidence>
<dbReference type="GeneID" id="109708451"/>
<proteinExistence type="inferred from homology"/>
<name>A0A199V3P4_ANACO</name>
<protein>
    <submittedName>
        <fullName evidence="4 7">Agmatine coumaroyltransferase-2</fullName>
    </submittedName>
</protein>
<evidence type="ECO:0000313" key="4">
    <source>
        <dbReference type="EMBL" id="OAY71526.1"/>
    </source>
</evidence>
<dbReference type="Gene3D" id="3.30.559.10">
    <property type="entry name" value="Chloramphenicol acetyltransferase-like domain"/>
    <property type="match status" value="2"/>
</dbReference>
<gene>
    <name evidence="7" type="primary">LOC109708451</name>
    <name evidence="4" type="ORF">ACMD2_09300</name>
</gene>
<evidence type="ECO:0000256" key="1">
    <source>
        <dbReference type="ARBA" id="ARBA00009861"/>
    </source>
</evidence>
<evidence type="ECO:0000313" key="6">
    <source>
        <dbReference type="Proteomes" id="UP000515123"/>
    </source>
</evidence>
<dbReference type="Proteomes" id="UP000515123">
    <property type="component" value="Linkage group 4"/>
</dbReference>
<dbReference type="Gramene" id="Aco002136.1.mrna1">
    <property type="protein sequence ID" value="Aco002136.1.mrna1.cds1"/>
    <property type="gene ID" value="Aco002136.1.path1"/>
</dbReference>
<evidence type="ECO:0000256" key="3">
    <source>
        <dbReference type="ARBA" id="ARBA00023315"/>
    </source>
</evidence>
<reference evidence="7" key="2">
    <citation type="submission" date="2025-04" db="UniProtKB">
        <authorList>
            <consortium name="RefSeq"/>
        </authorList>
    </citation>
    <scope>IDENTIFICATION</scope>
    <source>
        <tissue evidence="7">Leaf</tissue>
    </source>
</reference>
<dbReference type="RefSeq" id="XP_020085791.1">
    <property type="nucleotide sequence ID" value="XM_020230202.1"/>
</dbReference>
<dbReference type="FunFam" id="3.30.559.10:FF:000008">
    <property type="entry name" value="Tryptamine hydroxycinnamoyl transferase"/>
    <property type="match status" value="1"/>
</dbReference>
<dbReference type="STRING" id="4615.A0A199V3P4"/>
<reference evidence="4 5" key="1">
    <citation type="journal article" date="2016" name="DNA Res.">
        <title>The draft genome of MD-2 pineapple using hybrid error correction of long reads.</title>
        <authorList>
            <person name="Redwan R.M."/>
            <person name="Saidin A."/>
            <person name="Kumar S.V."/>
        </authorList>
    </citation>
    <scope>NUCLEOTIDE SEQUENCE [LARGE SCALE GENOMIC DNA]</scope>
    <source>
        <strain evidence="5">cv. MD2</strain>
        <tissue evidence="4">Leaf</tissue>
    </source>
</reference>
<dbReference type="InterPro" id="IPR050317">
    <property type="entry name" value="Plant_Fungal_Acyltransferase"/>
</dbReference>
<evidence type="ECO:0000313" key="7">
    <source>
        <dbReference type="RefSeq" id="XP_020085791.1"/>
    </source>
</evidence>
<dbReference type="AlphaFoldDB" id="A0A199V3P4"/>
<dbReference type="OrthoDB" id="671439at2759"/>
<dbReference type="Pfam" id="PF02458">
    <property type="entry name" value="Transferase"/>
    <property type="match status" value="1"/>
</dbReference>
<organism evidence="4 5">
    <name type="scientific">Ananas comosus</name>
    <name type="common">Pineapple</name>
    <name type="synonym">Ananas ananas</name>
    <dbReference type="NCBI Taxonomy" id="4615"/>
    <lineage>
        <taxon>Eukaryota</taxon>
        <taxon>Viridiplantae</taxon>
        <taxon>Streptophyta</taxon>
        <taxon>Embryophyta</taxon>
        <taxon>Tracheophyta</taxon>
        <taxon>Spermatophyta</taxon>
        <taxon>Magnoliopsida</taxon>
        <taxon>Liliopsida</taxon>
        <taxon>Poales</taxon>
        <taxon>Bromeliaceae</taxon>
        <taxon>Bromelioideae</taxon>
        <taxon>Ananas</taxon>
    </lineage>
</organism>
<dbReference type="Proteomes" id="UP000092600">
    <property type="component" value="Unassembled WGS sequence"/>
</dbReference>
<dbReference type="EMBL" id="LSRQ01003443">
    <property type="protein sequence ID" value="OAY71526.1"/>
    <property type="molecule type" value="Genomic_DNA"/>
</dbReference>
<comment type="similarity">
    <text evidence="1">Belongs to the plant acyltransferase family.</text>
</comment>
<dbReference type="GO" id="GO:0016747">
    <property type="term" value="F:acyltransferase activity, transferring groups other than amino-acyl groups"/>
    <property type="evidence" value="ECO:0007669"/>
    <property type="project" value="TreeGrafter"/>
</dbReference>
<dbReference type="PANTHER" id="PTHR31642">
    <property type="entry name" value="TRICHOTHECENE 3-O-ACETYLTRANSFERASE"/>
    <property type="match status" value="1"/>
</dbReference>
<sequence>MKVKVESSKILKPLCEGYYPSTDHAYIPLSVFDTVTFDTHVAVLYAFRPPSPSNSAIQSGLARALAVYREWAGRLGADEDGNPVILLNDEGVRLVEASVDLPLCRAVPFKPSAALLSLHPGVDGVAELVQVQLTRFACGSLVVGFTAHHHVADGHATSNFLVAWGLASRGLAIPPRSPLRDRATLFAPRDPPRVEFEHRGVEFTTRKQLAVLKDENPSDGNPPDIAVHKAHFTREFLTSLKAKASLGAHRQFTTFECLVAHLWRAVTKARTLPNHQITFLRISVNGRMRIKPRVPKEFFGNCVLWAFPRAAAGELVSRPLRHAAGLIHEAVAGVDDAYFRSFVDFASSGGAKAEGLVPTAEAAKVVMCPNLELDSWLGFPFYDLDFGGGSPFYFMPTYSPMEGTLFLLPSFMGDGSVEAYVSLFDHSMASFKRICHSLDY</sequence>
<keyword evidence="3" id="KW-0012">Acyltransferase</keyword>
<dbReference type="InterPro" id="IPR023213">
    <property type="entry name" value="CAT-like_dom_sf"/>
</dbReference>
<keyword evidence="2 4" id="KW-0808">Transferase</keyword>
<keyword evidence="6" id="KW-1185">Reference proteome</keyword>
<dbReference type="PANTHER" id="PTHR31642:SF13">
    <property type="entry name" value="AGMATINE HYDROXYCINNAMOYLTRANSFERASE 1"/>
    <property type="match status" value="1"/>
</dbReference>
<evidence type="ECO:0000256" key="2">
    <source>
        <dbReference type="ARBA" id="ARBA00022679"/>
    </source>
</evidence>
<accession>A0A199V3P4</accession>
<dbReference type="SMR" id="A0A199V3P4"/>